<dbReference type="PANTHER" id="PTHR34001:SF3">
    <property type="entry name" value="BLL7405 PROTEIN"/>
    <property type="match status" value="1"/>
</dbReference>
<evidence type="ECO:0000256" key="5">
    <source>
        <dbReference type="ARBA" id="ARBA00038306"/>
    </source>
</evidence>
<evidence type="ECO:0000256" key="2">
    <source>
        <dbReference type="ARBA" id="ARBA00022729"/>
    </source>
</evidence>
<keyword evidence="4" id="KW-0998">Cell outer membrane</keyword>
<evidence type="ECO:0000256" key="6">
    <source>
        <dbReference type="SAM" id="SignalP"/>
    </source>
</evidence>
<dbReference type="Pfam" id="PF13505">
    <property type="entry name" value="OMP_b-brl"/>
    <property type="match status" value="1"/>
</dbReference>
<evidence type="ECO:0000256" key="1">
    <source>
        <dbReference type="ARBA" id="ARBA00004442"/>
    </source>
</evidence>
<dbReference type="Proteomes" id="UP000439113">
    <property type="component" value="Unassembled WGS sequence"/>
</dbReference>
<dbReference type="InterPro" id="IPR011250">
    <property type="entry name" value="OMP/PagP_B-barrel"/>
</dbReference>
<evidence type="ECO:0000313" key="9">
    <source>
        <dbReference type="Proteomes" id="UP000439113"/>
    </source>
</evidence>
<comment type="subcellular location">
    <subcellularLocation>
        <location evidence="1">Cell outer membrane</location>
    </subcellularLocation>
</comment>
<protein>
    <submittedName>
        <fullName evidence="8">Outer membrane beta-barrel protein</fullName>
    </submittedName>
</protein>
<dbReference type="RefSeq" id="WP_155444080.1">
    <property type="nucleotide sequence ID" value="NZ_JAOQNR010000001.1"/>
</dbReference>
<feature type="chain" id="PRO_5027011531" evidence="6">
    <location>
        <begin position="21"/>
        <end position="225"/>
    </location>
</feature>
<evidence type="ECO:0000256" key="4">
    <source>
        <dbReference type="ARBA" id="ARBA00023237"/>
    </source>
</evidence>
<dbReference type="SUPFAM" id="SSF56925">
    <property type="entry name" value="OMPA-like"/>
    <property type="match status" value="1"/>
</dbReference>
<dbReference type="OrthoDB" id="9815357at2"/>
<comment type="similarity">
    <text evidence="5">Belongs to the Omp25/RopB family.</text>
</comment>
<dbReference type="Gene3D" id="2.40.160.20">
    <property type="match status" value="1"/>
</dbReference>
<keyword evidence="3" id="KW-0472">Membrane</keyword>
<name>A0A6N8DGN0_RHOAC</name>
<dbReference type="GO" id="GO:0009279">
    <property type="term" value="C:cell outer membrane"/>
    <property type="evidence" value="ECO:0007669"/>
    <property type="project" value="UniProtKB-SubCell"/>
</dbReference>
<feature type="signal peptide" evidence="6">
    <location>
        <begin position="1"/>
        <end position="20"/>
    </location>
</feature>
<dbReference type="AlphaFoldDB" id="A0A6N8DGN0"/>
<gene>
    <name evidence="8" type="ORF">GJ654_00185</name>
</gene>
<evidence type="ECO:0000256" key="3">
    <source>
        <dbReference type="ARBA" id="ARBA00023136"/>
    </source>
</evidence>
<dbReference type="EMBL" id="WNKS01000001">
    <property type="protein sequence ID" value="MTV29402.1"/>
    <property type="molecule type" value="Genomic_DNA"/>
</dbReference>
<comment type="caution">
    <text evidence="8">The sequence shown here is derived from an EMBL/GenBank/DDBJ whole genome shotgun (WGS) entry which is preliminary data.</text>
</comment>
<sequence>MKKVLIAAAGAMAFASLAQAADLPYRKDAPAAYDYAPAFSWTGFYAGATAGIGFGGFTGAEQYFGTSPIGGLYGFTAGYNYQQGKLVVGGEADFAFGHVGDSATPPMGGSSTGVARDFFTARARVGYAIVDRALIYATGGYAGADIRAMISSPFSNPVLALDQSSIANGWTLGAGVEYAITPHFSLKGEYLYASMGNNTYFGGSPASISGGLNLNVLRGGVNYHF</sequence>
<dbReference type="PANTHER" id="PTHR34001">
    <property type="entry name" value="BLL7405 PROTEIN"/>
    <property type="match status" value="1"/>
</dbReference>
<dbReference type="InterPro" id="IPR027385">
    <property type="entry name" value="Beta-barrel_OMP"/>
</dbReference>
<keyword evidence="2 6" id="KW-0732">Signal</keyword>
<accession>A0A6N8DGN0</accession>
<reference evidence="8 9" key="1">
    <citation type="submission" date="2019-11" db="EMBL/GenBank/DDBJ databases">
        <title>Whole-genome sequence of a Rhodoblastus acidophilus DSM 142.</title>
        <authorList>
            <person name="Kyndt J.A."/>
            <person name="Meyer T.E."/>
        </authorList>
    </citation>
    <scope>NUCLEOTIDE SEQUENCE [LARGE SCALE GENOMIC DNA]</scope>
    <source>
        <strain evidence="8 9">DSM 142</strain>
    </source>
</reference>
<evidence type="ECO:0000313" key="8">
    <source>
        <dbReference type="EMBL" id="MTV29402.1"/>
    </source>
</evidence>
<proteinExistence type="inferred from homology"/>
<feature type="domain" description="Outer membrane protein beta-barrel" evidence="7">
    <location>
        <begin position="9"/>
        <end position="225"/>
    </location>
</feature>
<dbReference type="InterPro" id="IPR051692">
    <property type="entry name" value="OMP-like"/>
</dbReference>
<evidence type="ECO:0000259" key="7">
    <source>
        <dbReference type="Pfam" id="PF13505"/>
    </source>
</evidence>
<organism evidence="8 9">
    <name type="scientific">Rhodoblastus acidophilus</name>
    <name type="common">Rhodopseudomonas acidophila</name>
    <dbReference type="NCBI Taxonomy" id="1074"/>
    <lineage>
        <taxon>Bacteria</taxon>
        <taxon>Pseudomonadati</taxon>
        <taxon>Pseudomonadota</taxon>
        <taxon>Alphaproteobacteria</taxon>
        <taxon>Hyphomicrobiales</taxon>
        <taxon>Rhodoblastaceae</taxon>
        <taxon>Rhodoblastus</taxon>
    </lineage>
</organism>